<dbReference type="InterPro" id="IPR009056">
    <property type="entry name" value="Cyt_c-like_dom"/>
</dbReference>
<dbReference type="InterPro" id="IPR047758">
    <property type="entry name" value="CytoC_perox"/>
</dbReference>
<dbReference type="RefSeq" id="WP_139374093.1">
    <property type="nucleotide sequence ID" value="NZ_FUWJ01000010.1"/>
</dbReference>
<evidence type="ECO:0000313" key="9">
    <source>
        <dbReference type="Proteomes" id="UP000190092"/>
    </source>
</evidence>
<evidence type="ECO:0000256" key="6">
    <source>
        <dbReference type="SAM" id="Phobius"/>
    </source>
</evidence>
<evidence type="ECO:0000256" key="4">
    <source>
        <dbReference type="PROSITE-ProRule" id="PRU00433"/>
    </source>
</evidence>
<accession>A0A1T4SVB2</accession>
<keyword evidence="6" id="KW-1133">Transmembrane helix</keyword>
<evidence type="ECO:0000256" key="1">
    <source>
        <dbReference type="ARBA" id="ARBA00022617"/>
    </source>
</evidence>
<feature type="region of interest" description="Disordered" evidence="5">
    <location>
        <begin position="939"/>
        <end position="965"/>
    </location>
</feature>
<dbReference type="GO" id="GO:0009055">
    <property type="term" value="F:electron transfer activity"/>
    <property type="evidence" value="ECO:0007669"/>
    <property type="project" value="InterPro"/>
</dbReference>
<dbReference type="InterPro" id="IPR051395">
    <property type="entry name" value="Cytochrome_c_Peroxidase/MauG"/>
</dbReference>
<dbReference type="NCBIfam" id="NF040606">
    <property type="entry name" value="CytoC_perox"/>
    <property type="match status" value="1"/>
</dbReference>
<reference evidence="9" key="1">
    <citation type="submission" date="2017-02" db="EMBL/GenBank/DDBJ databases">
        <authorList>
            <person name="Varghese N."/>
            <person name="Submissions S."/>
        </authorList>
    </citation>
    <scope>NUCLEOTIDE SEQUENCE [LARGE SCALE GENOMIC DNA]</scope>
    <source>
        <strain evidence="9">ATCC 27094</strain>
    </source>
</reference>
<dbReference type="SUPFAM" id="SSF46626">
    <property type="entry name" value="Cytochrome c"/>
    <property type="match status" value="1"/>
</dbReference>
<proteinExistence type="predicted"/>
<evidence type="ECO:0000256" key="2">
    <source>
        <dbReference type="ARBA" id="ARBA00022723"/>
    </source>
</evidence>
<dbReference type="Proteomes" id="UP000190092">
    <property type="component" value="Unassembled WGS sequence"/>
</dbReference>
<dbReference type="EMBL" id="FUWJ01000010">
    <property type="protein sequence ID" value="SKA32086.1"/>
    <property type="molecule type" value="Genomic_DNA"/>
</dbReference>
<feature type="domain" description="Cytochrome c" evidence="7">
    <location>
        <begin position="749"/>
        <end position="980"/>
    </location>
</feature>
<dbReference type="PANTHER" id="PTHR30600">
    <property type="entry name" value="CYTOCHROME C PEROXIDASE-RELATED"/>
    <property type="match status" value="1"/>
</dbReference>
<keyword evidence="1 4" id="KW-0349">Heme</keyword>
<dbReference type="CDD" id="cd08152">
    <property type="entry name" value="y4iL_like"/>
    <property type="match status" value="1"/>
</dbReference>
<dbReference type="OrthoDB" id="417271at2"/>
<feature type="transmembrane region" description="Helical" evidence="6">
    <location>
        <begin position="347"/>
        <end position="368"/>
    </location>
</feature>
<keyword evidence="6" id="KW-0472">Membrane</keyword>
<dbReference type="Gene3D" id="1.10.760.10">
    <property type="entry name" value="Cytochrome c-like domain"/>
    <property type="match status" value="1"/>
</dbReference>
<keyword evidence="9" id="KW-1185">Reference proteome</keyword>
<keyword evidence="2 4" id="KW-0479">Metal-binding</keyword>
<keyword evidence="6" id="KW-0812">Transmembrane</keyword>
<evidence type="ECO:0000256" key="3">
    <source>
        <dbReference type="ARBA" id="ARBA00023004"/>
    </source>
</evidence>
<dbReference type="InterPro" id="IPR020835">
    <property type="entry name" value="Catalase_sf"/>
</dbReference>
<dbReference type="SUPFAM" id="SSF56634">
    <property type="entry name" value="Heme-dependent catalase-like"/>
    <property type="match status" value="1"/>
</dbReference>
<keyword evidence="3 4" id="KW-0408">Iron</keyword>
<dbReference type="AlphaFoldDB" id="A0A1T4SVB2"/>
<dbReference type="GO" id="GO:0004130">
    <property type="term" value="F:cytochrome-c peroxidase activity"/>
    <property type="evidence" value="ECO:0007669"/>
    <property type="project" value="TreeGrafter"/>
</dbReference>
<protein>
    <recommendedName>
        <fullName evidence="7">Cytochrome c domain-containing protein</fullName>
    </recommendedName>
</protein>
<name>A0A1T4SVB2_9HYPH</name>
<dbReference type="PANTHER" id="PTHR30600:SF9">
    <property type="entry name" value="BLR7738 PROTEIN"/>
    <property type="match status" value="1"/>
</dbReference>
<dbReference type="PROSITE" id="PS51007">
    <property type="entry name" value="CYTC"/>
    <property type="match status" value="1"/>
</dbReference>
<dbReference type="InterPro" id="IPR036909">
    <property type="entry name" value="Cyt_c-like_dom_sf"/>
</dbReference>
<evidence type="ECO:0000313" key="8">
    <source>
        <dbReference type="EMBL" id="SKA32086.1"/>
    </source>
</evidence>
<feature type="compositionally biased region" description="Basic and acidic residues" evidence="5">
    <location>
        <begin position="947"/>
        <end position="959"/>
    </location>
</feature>
<dbReference type="GO" id="GO:0046872">
    <property type="term" value="F:metal ion binding"/>
    <property type="evidence" value="ECO:0007669"/>
    <property type="project" value="UniProtKB-KW"/>
</dbReference>
<dbReference type="STRING" id="225324.SAMN02745126_05159"/>
<dbReference type="Gene3D" id="2.40.180.10">
    <property type="entry name" value="Catalase core domain"/>
    <property type="match status" value="1"/>
</dbReference>
<organism evidence="8 9">
    <name type="scientific">Enhydrobacter aerosaccus</name>
    <dbReference type="NCBI Taxonomy" id="225324"/>
    <lineage>
        <taxon>Bacteria</taxon>
        <taxon>Pseudomonadati</taxon>
        <taxon>Pseudomonadota</taxon>
        <taxon>Alphaproteobacteria</taxon>
        <taxon>Hyphomicrobiales</taxon>
        <taxon>Enhydrobacter</taxon>
    </lineage>
</organism>
<dbReference type="Pfam" id="PF21419">
    <property type="entry name" value="RoxA-like_Cyt-c"/>
    <property type="match status" value="1"/>
</dbReference>
<gene>
    <name evidence="8" type="ORF">SAMN02745126_05159</name>
</gene>
<dbReference type="GO" id="GO:0020037">
    <property type="term" value="F:heme binding"/>
    <property type="evidence" value="ECO:0007669"/>
    <property type="project" value="InterPro"/>
</dbReference>
<evidence type="ECO:0000256" key="5">
    <source>
        <dbReference type="SAM" id="MobiDB-lite"/>
    </source>
</evidence>
<evidence type="ECO:0000259" key="7">
    <source>
        <dbReference type="PROSITE" id="PS51007"/>
    </source>
</evidence>
<sequence>MPEIYSSSRRSRVRKIELVTVLAMALRTGLHRRGQHPKPHGCVRAKFEILDDIPEAYKVGLFARSGTYDALIRFSNGPQRTDRDRGAQGMAIKLLGVPGRKLLDDPPDAETHDFIMIDFPVFFVRDTDSYARLVGELARLPPGQHPQHWLAWLKRHHPQDIAVVDAYHDRLADSPLALRYWSQVPYRFGQDSDTICRYSVVPHPDNMAAPIAPEARGSHYLRQAMINQLVLAGRPATFDFCVQRLEHATPEIIDNPTEEWTTPVQRVATITIPPQDFNRPEQDRFGELLSYTPWHALPDHRPVGQINEIRRTVYALSSRVRHLFRLTPPREPTSPFPPKSTGRTRRVLGLGAAAAAFVLIGLVGMVWWKTRIPLPDYPAVERQVWLEQNWGAGAREWYHHASQGGQFPPLINVPYEWFIALEQPTLSLGAAGLLADPHYLDRFGFIPSTTESGAYDWRSCREPEEAKTYDSGPASPSRRHRLPVGFACTDRTTDPMVLADGRPWRNPATGRTMSGIGLTCAACHTGRLTYGTTEVLIDGGSAMTDVVKLNTAIALSLVFTKYDRLRFNRFALRLLGPDSNEQSRAALSEQLDDVVERVKLLHELDDRVSGKSVVEGFGRLDALNRIGNQLFAIDLGKFENYASSAAPVHYPRIWDVHWFEWAQYNGSIGQPMVRNAGEALGTGAPIVLAGAPSSTTALTAPLFTSGVQVGVLYEMEKMLAGNQPTAATGFTGLVAPQWPTDVFGPIDTGLAERGARLYHDLCAHCHLPATRTEAFWKSDNWQAPNAFGERYLRVNLIPISEIGTDPAQAQGMIDRKVVVPPELGLSGDNFGAVLGQLVEKTVNRWYETQKPPVPTERRHEMNGYRDNGLQEKLVYKARPLDGVWASPPYLHNGSVPTIESLLSPARERPKTFWLGHRDYDPKRLGYQYGELAGGFEFDTSKPGNHNTGHEFDDGPERPGRIGPKLTPDDRAALIEYLKML</sequence>